<evidence type="ECO:0000256" key="1">
    <source>
        <dbReference type="ARBA" id="ARBA00024205"/>
    </source>
</evidence>
<dbReference type="GO" id="GO:0006888">
    <property type="term" value="P:endoplasmic reticulum to Golgi vesicle-mediated transport"/>
    <property type="evidence" value="ECO:0007669"/>
    <property type="project" value="TreeGrafter"/>
</dbReference>
<gene>
    <name evidence="4" type="ORF">PCAR00345_LOCUS38880</name>
</gene>
<protein>
    <recommendedName>
        <fullName evidence="3">RRM domain-containing protein</fullName>
    </recommendedName>
</protein>
<dbReference type="SUPFAM" id="SSF54928">
    <property type="entry name" value="RNA-binding domain, RBD"/>
    <property type="match status" value="1"/>
</dbReference>
<dbReference type="GO" id="GO:0005737">
    <property type="term" value="C:cytoplasm"/>
    <property type="evidence" value="ECO:0007669"/>
    <property type="project" value="GOC"/>
</dbReference>
<dbReference type="InterPro" id="IPR057965">
    <property type="entry name" value="STEEP1_dom"/>
</dbReference>
<comment type="similarity">
    <text evidence="1">Belongs to the STEEP1 family.</text>
</comment>
<dbReference type="Pfam" id="PF00076">
    <property type="entry name" value="RRM_1"/>
    <property type="match status" value="1"/>
</dbReference>
<organism evidence="4">
    <name type="scientific">Chrysotila carterae</name>
    <name type="common">Marine alga</name>
    <name type="synonym">Syracosphaera carterae</name>
    <dbReference type="NCBI Taxonomy" id="13221"/>
    <lineage>
        <taxon>Eukaryota</taxon>
        <taxon>Haptista</taxon>
        <taxon>Haptophyta</taxon>
        <taxon>Prymnesiophyceae</taxon>
        <taxon>Isochrysidales</taxon>
        <taxon>Isochrysidaceae</taxon>
        <taxon>Chrysotila</taxon>
    </lineage>
</organism>
<dbReference type="InterPro" id="IPR029704">
    <property type="entry name" value="STEEP-like"/>
</dbReference>
<evidence type="ECO:0000313" key="4">
    <source>
        <dbReference type="EMBL" id="CAE0786172.1"/>
    </source>
</evidence>
<evidence type="ECO:0000259" key="3">
    <source>
        <dbReference type="PROSITE" id="PS50102"/>
    </source>
</evidence>
<feature type="domain" description="RRM" evidence="3">
    <location>
        <begin position="30"/>
        <end position="104"/>
    </location>
</feature>
<evidence type="ECO:0000256" key="2">
    <source>
        <dbReference type="PROSITE-ProRule" id="PRU00176"/>
    </source>
</evidence>
<dbReference type="PANTHER" id="PTHR46355:SF1">
    <property type="entry name" value="STING ER EXIT PROTEIN"/>
    <property type="match status" value="1"/>
</dbReference>
<dbReference type="GO" id="GO:0003723">
    <property type="term" value="F:RNA binding"/>
    <property type="evidence" value="ECO:0007669"/>
    <property type="project" value="UniProtKB-UniRule"/>
</dbReference>
<accession>A0A7S4FCA6</accession>
<keyword evidence="2" id="KW-0694">RNA-binding</keyword>
<dbReference type="PANTHER" id="PTHR46355">
    <property type="entry name" value="UPF0428 PROTEIN CXORF56"/>
    <property type="match status" value="1"/>
</dbReference>
<dbReference type="Gene3D" id="3.30.70.330">
    <property type="match status" value="1"/>
</dbReference>
<dbReference type="AlphaFoldDB" id="A0A7S4FCA6"/>
<dbReference type="InterPro" id="IPR035979">
    <property type="entry name" value="RBD_domain_sf"/>
</dbReference>
<dbReference type="GO" id="GO:0090158">
    <property type="term" value="P:endoplasmic reticulum membrane organization"/>
    <property type="evidence" value="ECO:0007669"/>
    <property type="project" value="TreeGrafter"/>
</dbReference>
<dbReference type="PROSITE" id="PS50102">
    <property type="entry name" value="RRM"/>
    <property type="match status" value="1"/>
</dbReference>
<name>A0A7S4FCA6_CHRCT</name>
<proteinExistence type="inferred from homology"/>
<sequence length="242" mass="26440">MAGLFKQQEANAIGLDSYANKGATRTRANSTLFVRGFPKAVPLSALETIFVDCPGYIGIRQVRGSCFVDFETVKTATNAMIKMQGSRIQGYQMREGLQIDYDKDVGKAVTKKRERDADIQKTHHSNRSADYFCSGCGSKAIRTNGVLLCELPTRSTDGAVVLEEEVHVSELLLTAATEPVAIRREKGVEKQLRMTCRSCEQWLAYRPAKVGSTAYLYVRSAVLSLSPPMFGPRGDASAATSG</sequence>
<dbReference type="InterPro" id="IPR000504">
    <property type="entry name" value="RRM_dom"/>
</dbReference>
<dbReference type="EMBL" id="HBIZ01062790">
    <property type="protein sequence ID" value="CAE0786172.1"/>
    <property type="molecule type" value="Transcribed_RNA"/>
</dbReference>
<dbReference type="InterPro" id="IPR012677">
    <property type="entry name" value="Nucleotide-bd_a/b_plait_sf"/>
</dbReference>
<reference evidence="4" key="1">
    <citation type="submission" date="2021-01" db="EMBL/GenBank/DDBJ databases">
        <authorList>
            <person name="Corre E."/>
            <person name="Pelletier E."/>
            <person name="Niang G."/>
            <person name="Scheremetjew M."/>
            <person name="Finn R."/>
            <person name="Kale V."/>
            <person name="Holt S."/>
            <person name="Cochrane G."/>
            <person name="Meng A."/>
            <person name="Brown T."/>
            <person name="Cohen L."/>
        </authorList>
    </citation>
    <scope>NUCLEOTIDE SEQUENCE</scope>
    <source>
        <strain evidence="4">CCMP645</strain>
    </source>
</reference>
<dbReference type="Pfam" id="PF25809">
    <property type="entry name" value="STEEP1"/>
    <property type="match status" value="1"/>
</dbReference>
<dbReference type="SMART" id="SM00360">
    <property type="entry name" value="RRM"/>
    <property type="match status" value="1"/>
</dbReference>